<gene>
    <name evidence="1" type="primary">ORF23</name>
</gene>
<reference evidence="1" key="1">
    <citation type="journal article" date="2015" name="J. Virol.">
        <title>Whole-Genome Sequencing of Kaposi's Sarcoma-Associated Herpesvirus from Zambian Kaposi's Sarcoma Biopsy Specimens Reveals Unique Viral Diversity.</title>
        <authorList>
            <person name="Olp L.N."/>
            <person name="Jeanniard A."/>
            <person name="Marimo C."/>
            <person name="West J.T."/>
            <person name="Wood C."/>
        </authorList>
    </citation>
    <scope>NUCLEOTIDE SEQUENCE</scope>
    <source>
        <strain evidence="1">ZM095</strain>
        <strain evidence="2">ZM106</strain>
        <strain evidence="3">ZM116</strain>
        <strain evidence="4">ZM118</strain>
        <strain evidence="5">ZM123</strain>
    </source>
</reference>
<dbReference type="EMBL" id="KT271456">
    <property type="protein sequence ID" value="ALH44440.1"/>
    <property type="molecule type" value="Genomic_DNA"/>
</dbReference>
<evidence type="ECO:0000313" key="7">
    <source>
        <dbReference type="EMBL" id="QLI55108.1"/>
    </source>
</evidence>
<dbReference type="EMBL" id="KT271463">
    <property type="protein sequence ID" value="ALH45055.1"/>
    <property type="molecule type" value="Genomic_DNA"/>
</dbReference>
<dbReference type="EMBL" id="MT510658">
    <property type="protein sequence ID" value="QLI55286.1"/>
    <property type="molecule type" value="Genomic_DNA"/>
</dbReference>
<evidence type="ECO:0000313" key="6">
    <source>
        <dbReference type="EMBL" id="QLF97192.1"/>
    </source>
</evidence>
<dbReference type="EMBL" id="MT510656">
    <property type="protein sequence ID" value="QLI55108.1"/>
    <property type="molecule type" value="Genomic_DNA"/>
</dbReference>
<evidence type="ECO:0000313" key="4">
    <source>
        <dbReference type="EMBL" id="ALH45055.1"/>
    </source>
</evidence>
<dbReference type="InterPro" id="IPR006772">
    <property type="entry name" value="Herpes_BTRF1"/>
</dbReference>
<reference evidence="7" key="3">
    <citation type="submission" date="2020-05" db="EMBL/GenBank/DDBJ databases">
        <authorList>
            <person name="Santiago J.C.A."/>
        </authorList>
    </citation>
    <scope>NUCLEOTIDE SEQUENCE</scope>
    <source>
        <strain evidence="7">U008-B</strain>
        <strain evidence="8">U008-D</strain>
        <strain evidence="9">U008-o1</strain>
        <strain evidence="10">U030-C</strain>
    </source>
</reference>
<organism evidence="1">
    <name type="scientific">Human herpesvirus 8</name>
    <name type="common">HHV-8</name>
    <name type="synonym">Kaposi's sarcoma-associated herpesvirus</name>
    <dbReference type="NCBI Taxonomy" id="37296"/>
    <lineage>
        <taxon>Viruses</taxon>
        <taxon>Duplodnaviria</taxon>
        <taxon>Heunggongvirae</taxon>
        <taxon>Peploviricota</taxon>
        <taxon>Herviviricetes</taxon>
        <taxon>Herpesvirales</taxon>
        <taxon>Orthoherpesviridae</taxon>
        <taxon>Gammaherpesvirinae</taxon>
        <taxon>Rhadinovirus</taxon>
        <taxon>Rhadinovirus humangamma8</taxon>
    </lineage>
</organism>
<dbReference type="EMBL" id="KT271465">
    <property type="protein sequence ID" value="ALH45229.1"/>
    <property type="molecule type" value="Genomic_DNA"/>
</dbReference>
<evidence type="ECO:0000313" key="9">
    <source>
        <dbReference type="EMBL" id="QLI55286.1"/>
    </source>
</evidence>
<sequence length="404" mass="45200">MLRVPDVKASLVEGAARLSTGERVFHVLISPAVAAMVGVSNPEVPMPLLFEKFGTPDSSTLPLYAARHPELSLLRIMLSPHPYALRSHLCVGEETASLGVYLHSKPVVRGHEFEDTQILPECRLAITSDQSYTNFKIIDLPAGCRRVPIHAANKRVVIDEAANRIKVFDPESPLPRHPITPRAGQTRSILKHNIAQVCERDIVSLNTDNEAASMFYMIGLRRPRLGESPVCDFNTVTIMERANNSITFLPKLKLNRLQHLFLKHVLLRSMGLENIVSCFSSLYGAELAPAKTHEREYFGALLERLKRRVEDAVFCLNTIEDFPFREPIRQPPDCSKVLIEAMEKYFMMCSPKDRQSAAWLGAGVVELICDGNPLSEVLGFLAKYMPIQKECTGNLLKIYALLTV</sequence>
<proteinExistence type="predicted"/>
<dbReference type="EMBL" id="MN419227">
    <property type="protein sequence ID" value="QLF97192.1"/>
    <property type="molecule type" value="Genomic_DNA"/>
</dbReference>
<evidence type="ECO:0000313" key="5">
    <source>
        <dbReference type="EMBL" id="ALH45229.1"/>
    </source>
</evidence>
<evidence type="ECO:0000313" key="1">
    <source>
        <dbReference type="EMBL" id="ALH44440.1"/>
    </source>
</evidence>
<evidence type="ECO:0000313" key="8">
    <source>
        <dbReference type="EMBL" id="QLI55197.1"/>
    </source>
</evidence>
<dbReference type="EMBL" id="MT510670">
    <property type="protein sequence ID" value="QLI56354.1"/>
    <property type="molecule type" value="Genomic_DNA"/>
</dbReference>
<reference evidence="7" key="4">
    <citation type="submission" date="2020-07" db="EMBL/GenBank/DDBJ databases">
        <title>Tumor-specific changes in Kaposi sarcoma-associated herpesvirus genomes in Ugandan adults with Kaposi sarcoma.</title>
        <authorList>
            <person name="Goldman J.D."/>
            <person name="Zhao H."/>
            <person name="Pankow A.P."/>
            <person name="Okuku F."/>
            <person name="Schmitt M.W."/>
            <person name="Chen L.H."/>
            <person name="Hill C.A."/>
            <person name="Casper C."/>
            <person name="Phipps W.T."/>
            <person name="Mullins J.I."/>
        </authorList>
    </citation>
    <scope>NUCLEOTIDE SEQUENCE</scope>
    <source>
        <strain evidence="7">U008-B</strain>
        <strain evidence="8">U008-D</strain>
        <strain evidence="9">U008-o1</strain>
        <strain evidence="10">U030-C</strain>
    </source>
</reference>
<accession>A0A0N9SCR8</accession>
<dbReference type="EMBL" id="MT510657">
    <property type="protein sequence ID" value="QLI55197.1"/>
    <property type="molecule type" value="Genomic_DNA"/>
</dbReference>
<evidence type="ECO:0000313" key="10">
    <source>
        <dbReference type="EMBL" id="QLI56354.1"/>
    </source>
</evidence>
<evidence type="ECO:0000313" key="2">
    <source>
        <dbReference type="EMBL" id="ALH44615.1"/>
    </source>
</evidence>
<reference evidence="6" key="2">
    <citation type="journal article" date="2020" name="Virus Evol.">
        <title>Dual infection and recombination of Kaposi sarcoma herpesvirus revealed by whole-genome sequence analysis of effusion samples.</title>
        <authorList>
            <person name="Cornejo Castro E.M."/>
            <person name="Marshall V."/>
            <person name="Lack J."/>
            <person name="Lurain K."/>
            <person name="Immonen T."/>
            <person name="Labo N."/>
            <person name="Fisher N.C."/>
            <person name="Ramaswami R."/>
            <person name="Wyvill K.M."/>
            <person name="Aleman K."/>
            <person name="Polizzotto M.N."/>
            <person name="Cam M."/>
            <person name="Keele B.F."/>
            <person name="Yarchoan R."/>
            <person name="Uldrick T.S."/>
            <person name="Whitby D."/>
        </authorList>
    </citation>
    <scope>NUCLEOTIDE SEQUENCE</scope>
    <source>
        <strain evidence="6">FNL014</strain>
    </source>
</reference>
<protein>
    <submittedName>
        <fullName evidence="1">ORF23</fullName>
    </submittedName>
</protein>
<dbReference type="Pfam" id="PF04682">
    <property type="entry name" value="Herpes_BTRF1"/>
    <property type="match status" value="1"/>
</dbReference>
<dbReference type="EMBL" id="KT271461">
    <property type="protein sequence ID" value="ALH44879.1"/>
    <property type="molecule type" value="Genomic_DNA"/>
</dbReference>
<organismHost>
    <name type="scientific">Homo sapiens</name>
    <name type="common">Human</name>
    <dbReference type="NCBI Taxonomy" id="9606"/>
</organismHost>
<name>A0A0N9SCR8_HHV8</name>
<dbReference type="EMBL" id="KT271458">
    <property type="protein sequence ID" value="ALH44615.1"/>
    <property type="molecule type" value="Genomic_DNA"/>
</dbReference>
<evidence type="ECO:0000313" key="3">
    <source>
        <dbReference type="EMBL" id="ALH44879.1"/>
    </source>
</evidence>